<comment type="caution">
    <text evidence="5">The sequence shown here is derived from an EMBL/GenBank/DDBJ whole genome shotgun (WGS) entry which is preliminary data.</text>
</comment>
<evidence type="ECO:0000256" key="2">
    <source>
        <dbReference type="ARBA" id="ARBA00009077"/>
    </source>
</evidence>
<evidence type="ECO:0000313" key="6">
    <source>
        <dbReference type="Proteomes" id="UP001596137"/>
    </source>
</evidence>
<evidence type="ECO:0000256" key="1">
    <source>
        <dbReference type="ARBA" id="ARBA00001933"/>
    </source>
</evidence>
<dbReference type="EMBL" id="JBHSRF010000053">
    <property type="protein sequence ID" value="MFC6084980.1"/>
    <property type="molecule type" value="Genomic_DNA"/>
</dbReference>
<proteinExistence type="inferred from homology"/>
<dbReference type="Proteomes" id="UP001596137">
    <property type="component" value="Unassembled WGS sequence"/>
</dbReference>
<evidence type="ECO:0000256" key="4">
    <source>
        <dbReference type="RuleBase" id="RU362118"/>
    </source>
</evidence>
<evidence type="ECO:0000313" key="5">
    <source>
        <dbReference type="EMBL" id="MFC6084980.1"/>
    </source>
</evidence>
<dbReference type="PANTHER" id="PTHR11808">
    <property type="entry name" value="TRANS-SULFURATION ENZYME FAMILY MEMBER"/>
    <property type="match status" value="1"/>
</dbReference>
<keyword evidence="3 4" id="KW-0663">Pyridoxal phosphate</keyword>
<dbReference type="Pfam" id="PF01053">
    <property type="entry name" value="Cys_Met_Meta_PP"/>
    <property type="match status" value="1"/>
</dbReference>
<dbReference type="CDD" id="cd00614">
    <property type="entry name" value="CGS_like"/>
    <property type="match status" value="1"/>
</dbReference>
<dbReference type="SUPFAM" id="SSF53383">
    <property type="entry name" value="PLP-dependent transferases"/>
    <property type="match status" value="1"/>
</dbReference>
<protein>
    <submittedName>
        <fullName evidence="5">Trans-sulfuration enzyme family protein</fullName>
    </submittedName>
</protein>
<accession>A0ABW1NQ66</accession>
<gene>
    <name evidence="5" type="ORF">ACFP1K_27725</name>
</gene>
<reference evidence="6" key="1">
    <citation type="journal article" date="2019" name="Int. J. Syst. Evol. Microbiol.">
        <title>The Global Catalogue of Microorganisms (GCM) 10K type strain sequencing project: providing services to taxonomists for standard genome sequencing and annotation.</title>
        <authorList>
            <consortium name="The Broad Institute Genomics Platform"/>
            <consortium name="The Broad Institute Genome Sequencing Center for Infectious Disease"/>
            <person name="Wu L."/>
            <person name="Ma J."/>
        </authorList>
    </citation>
    <scope>NUCLEOTIDE SEQUENCE [LARGE SCALE GENOMIC DNA]</scope>
    <source>
        <strain evidence="6">JCM 30346</strain>
    </source>
</reference>
<keyword evidence="6" id="KW-1185">Reference proteome</keyword>
<dbReference type="InterPro" id="IPR015424">
    <property type="entry name" value="PyrdxlP-dep_Trfase"/>
</dbReference>
<dbReference type="PANTHER" id="PTHR11808:SF85">
    <property type="entry name" value="CYSTATHIONINE GAMMA-LYASE-RELATED"/>
    <property type="match status" value="1"/>
</dbReference>
<dbReference type="InterPro" id="IPR000277">
    <property type="entry name" value="Cys/Met-Metab_PyrdxlP-dep_enz"/>
</dbReference>
<comment type="cofactor">
    <cofactor evidence="1 4">
        <name>pyridoxal 5'-phosphate</name>
        <dbReference type="ChEBI" id="CHEBI:597326"/>
    </cofactor>
</comment>
<dbReference type="InterPro" id="IPR015422">
    <property type="entry name" value="PyrdxlP-dep_Trfase_small"/>
</dbReference>
<dbReference type="InterPro" id="IPR015421">
    <property type="entry name" value="PyrdxlP-dep_Trfase_major"/>
</dbReference>
<dbReference type="PROSITE" id="PS00868">
    <property type="entry name" value="CYS_MET_METAB_PP"/>
    <property type="match status" value="1"/>
</dbReference>
<dbReference type="RefSeq" id="WP_380758628.1">
    <property type="nucleotide sequence ID" value="NZ_JBHSRF010000053.1"/>
</dbReference>
<evidence type="ECO:0000256" key="3">
    <source>
        <dbReference type="ARBA" id="ARBA00022898"/>
    </source>
</evidence>
<name>A0ABW1NQ66_9ACTN</name>
<comment type="similarity">
    <text evidence="2 4">Belongs to the trans-sulfuration enzymes family.</text>
</comment>
<dbReference type="Gene3D" id="3.90.1150.10">
    <property type="entry name" value="Aspartate Aminotransferase, domain 1"/>
    <property type="match status" value="1"/>
</dbReference>
<sequence length="394" mass="41333">MTDMHFDSRAVHLPVPPLDGARPMAPPIYQTSGFAFDDPAVVADGLSRPDGAFVYGRLSNPTVRTLEEAMAGLEGGVASVAASSGMGAISAVLLGLLKPGDHLIAQPALYGGTAGLIADMAARFQIAVTYVAQDDPEAARAAIRPETRLLYLETIANPMTQVADIPGMCAAAREAGLISVVDNTFASPVLCRPLEHGADIVVHSTTKYLGGHSDVLGGIAVFAGDALYRKVWSYAIELGATPDPFGAWLTLRGMRTLSLRMARHCDNARVLATRLAEHPAVGAVHWPGLPSHPSHGLAAKLMSDFGGMFTFDLAAGREAGERFMTAVRLAQLAPSLGGVETLVFHPATSSHRMLTPEELAAVGIGQGSVRVSTGIEHAEDIWDDFAQALDQVGG</sequence>
<dbReference type="Gene3D" id="3.40.640.10">
    <property type="entry name" value="Type I PLP-dependent aspartate aminotransferase-like (Major domain)"/>
    <property type="match status" value="1"/>
</dbReference>
<organism evidence="5 6">
    <name type="scientific">Sphaerisporangium aureirubrum</name>
    <dbReference type="NCBI Taxonomy" id="1544736"/>
    <lineage>
        <taxon>Bacteria</taxon>
        <taxon>Bacillati</taxon>
        <taxon>Actinomycetota</taxon>
        <taxon>Actinomycetes</taxon>
        <taxon>Streptosporangiales</taxon>
        <taxon>Streptosporangiaceae</taxon>
        <taxon>Sphaerisporangium</taxon>
    </lineage>
</organism>
<dbReference type="PIRSF" id="PIRSF001434">
    <property type="entry name" value="CGS"/>
    <property type="match status" value="1"/>
</dbReference>
<dbReference type="InterPro" id="IPR054542">
    <property type="entry name" value="Cys_met_metab_PP"/>
</dbReference>